<reference evidence="1 2" key="1">
    <citation type="submission" date="2020-03" db="EMBL/GenBank/DDBJ databases">
        <title>The genome sequence of Microvirga sp. c23x22.</title>
        <authorList>
            <person name="Zhang X."/>
        </authorList>
    </citation>
    <scope>NUCLEOTIDE SEQUENCE [LARGE SCALE GENOMIC DNA]</scope>
    <source>
        <strain evidence="2">c23x22</strain>
    </source>
</reference>
<dbReference type="EMBL" id="JAATJS010000002">
    <property type="protein sequence ID" value="NIX76580.1"/>
    <property type="molecule type" value="Genomic_DNA"/>
</dbReference>
<evidence type="ECO:0000313" key="1">
    <source>
        <dbReference type="EMBL" id="NIX76580.1"/>
    </source>
</evidence>
<protein>
    <submittedName>
        <fullName evidence="1">DUF3303 family protein</fullName>
    </submittedName>
</protein>
<comment type="caution">
    <text evidence="1">The sequence shown here is derived from an EMBL/GenBank/DDBJ whole genome shotgun (WGS) entry which is preliminary data.</text>
</comment>
<evidence type="ECO:0000313" key="2">
    <source>
        <dbReference type="Proteomes" id="UP000707352"/>
    </source>
</evidence>
<sequence length="89" mass="10197">MLFMVIETFGQDPKAVYRRFREKGRQMPDGLEFVDSWVSADYTRCFQLMRCDDVTLLQRWVAAWCDLAGFEIVPVATGKETAAAIADQL</sequence>
<dbReference type="Proteomes" id="UP000707352">
    <property type="component" value="Unassembled WGS sequence"/>
</dbReference>
<dbReference type="InterPro" id="IPR021734">
    <property type="entry name" value="DUF3303"/>
</dbReference>
<gene>
    <name evidence="1" type="ORF">HB375_08100</name>
</gene>
<accession>A0ABX0VC92</accession>
<keyword evidence="2" id="KW-1185">Reference proteome</keyword>
<proteinExistence type="predicted"/>
<name>A0ABX0VC92_9HYPH</name>
<organism evidence="1 2">
    <name type="scientific">Microvirga terricola</name>
    <dbReference type="NCBI Taxonomy" id="2719797"/>
    <lineage>
        <taxon>Bacteria</taxon>
        <taxon>Pseudomonadati</taxon>
        <taxon>Pseudomonadota</taxon>
        <taxon>Alphaproteobacteria</taxon>
        <taxon>Hyphomicrobiales</taxon>
        <taxon>Methylobacteriaceae</taxon>
        <taxon>Microvirga</taxon>
    </lineage>
</organism>
<dbReference type="Pfam" id="PF11746">
    <property type="entry name" value="DUF3303"/>
    <property type="match status" value="1"/>
</dbReference>